<organism evidence="1">
    <name type="scientific">Solanum chacoense</name>
    <name type="common">Chaco potato</name>
    <dbReference type="NCBI Taxonomy" id="4108"/>
    <lineage>
        <taxon>Eukaryota</taxon>
        <taxon>Viridiplantae</taxon>
        <taxon>Streptophyta</taxon>
        <taxon>Embryophyta</taxon>
        <taxon>Tracheophyta</taxon>
        <taxon>Spermatophyta</taxon>
        <taxon>Magnoliopsida</taxon>
        <taxon>eudicotyledons</taxon>
        <taxon>Gunneridae</taxon>
        <taxon>Pentapetalae</taxon>
        <taxon>asterids</taxon>
        <taxon>lamiids</taxon>
        <taxon>Solanales</taxon>
        <taxon>Solanaceae</taxon>
        <taxon>Solanoideae</taxon>
        <taxon>Solaneae</taxon>
        <taxon>Solanum</taxon>
    </lineage>
</organism>
<dbReference type="EMBL" id="GEDG01019658">
    <property type="protein sequence ID" value="JAP19756.1"/>
    <property type="molecule type" value="Transcribed_RNA"/>
</dbReference>
<reference evidence="1" key="1">
    <citation type="submission" date="2015-12" db="EMBL/GenBank/DDBJ databases">
        <title>Gene expression during late stages of embryo sac development: a critical building block for successful pollen-pistil interactions.</title>
        <authorList>
            <person name="Liu Y."/>
            <person name="Joly V."/>
            <person name="Sabar M."/>
            <person name="Matton D.P."/>
        </authorList>
    </citation>
    <scope>NUCLEOTIDE SEQUENCE</scope>
</reference>
<name>A0A0V0HH34_SOLCH</name>
<evidence type="ECO:0000313" key="1">
    <source>
        <dbReference type="EMBL" id="JAP19756.1"/>
    </source>
</evidence>
<accession>A0A0V0HH34</accession>
<proteinExistence type="predicted"/>
<protein>
    <submittedName>
        <fullName evidence="1">Putative ovule protein</fullName>
    </submittedName>
</protein>
<sequence>MTSSVQIQFYKIKDSQPSFDLYRISSKRNDKLKIISTGIQRKHLLFVSYPYLKKRKHLLFVNYSY</sequence>
<dbReference type="AlphaFoldDB" id="A0A0V0HH34"/>